<evidence type="ECO:0000259" key="1">
    <source>
        <dbReference type="Pfam" id="PF05448"/>
    </source>
</evidence>
<comment type="caution">
    <text evidence="2">The sequence shown here is derived from an EMBL/GenBank/DDBJ whole genome shotgun (WGS) entry which is preliminary data.</text>
</comment>
<dbReference type="GO" id="GO:0005976">
    <property type="term" value="P:polysaccharide metabolic process"/>
    <property type="evidence" value="ECO:0007669"/>
    <property type="project" value="TreeGrafter"/>
</dbReference>
<dbReference type="PANTHER" id="PTHR40111:SF1">
    <property type="entry name" value="CEPHALOSPORIN-C DEACETYLASE"/>
    <property type="match status" value="1"/>
</dbReference>
<feature type="domain" description="Acetyl xylan esterase" evidence="1">
    <location>
        <begin position="308"/>
        <end position="352"/>
    </location>
</feature>
<dbReference type="SUPFAM" id="SSF53474">
    <property type="entry name" value="alpha/beta-Hydrolases"/>
    <property type="match status" value="1"/>
</dbReference>
<dbReference type="InterPro" id="IPR008391">
    <property type="entry name" value="AXE1_dom"/>
</dbReference>
<evidence type="ECO:0000313" key="3">
    <source>
        <dbReference type="Proteomes" id="UP000823635"/>
    </source>
</evidence>
<dbReference type="GO" id="GO:0052689">
    <property type="term" value="F:carboxylic ester hydrolase activity"/>
    <property type="evidence" value="ECO:0007669"/>
    <property type="project" value="TreeGrafter"/>
</dbReference>
<dbReference type="AlphaFoldDB" id="A0A9D9DKE2"/>
<reference evidence="2" key="1">
    <citation type="submission" date="2020-10" db="EMBL/GenBank/DDBJ databases">
        <authorList>
            <person name="Gilroy R."/>
        </authorList>
    </citation>
    <scope>NUCLEOTIDE SEQUENCE</scope>
    <source>
        <strain evidence="2">15467</strain>
    </source>
</reference>
<proteinExistence type="predicted"/>
<dbReference type="Pfam" id="PF05448">
    <property type="entry name" value="AXE1"/>
    <property type="match status" value="1"/>
</dbReference>
<evidence type="ECO:0000313" key="2">
    <source>
        <dbReference type="EMBL" id="MBO8428831.1"/>
    </source>
</evidence>
<name>A0A9D9DKE2_9BACT</name>
<gene>
    <name evidence="2" type="ORF">IAC68_02715</name>
</gene>
<dbReference type="InterPro" id="IPR029058">
    <property type="entry name" value="AB_hydrolase_fold"/>
</dbReference>
<organism evidence="2 3">
    <name type="scientific">Candidatus Egerieousia excrementavium</name>
    <dbReference type="NCBI Taxonomy" id="2840778"/>
    <lineage>
        <taxon>Bacteria</taxon>
        <taxon>Pseudomonadati</taxon>
        <taxon>Bacteroidota</taxon>
        <taxon>Bacteroidia</taxon>
        <taxon>Bacteroidales</taxon>
        <taxon>Candidatus Egerieousia</taxon>
    </lineage>
</organism>
<sequence length="370" mass="41491">MMFEVLAKRAFLLLAFLFSGGISLTAQSVDFKILQPFDRVYYNSNIPTVEVMARAGRYFNSHGELECTINSGDSVLYRFSQYFMAAMGDSAKLSFSFNLSPGFYRVDLKSEGRHIGGCVIGYEPEMIETDAEIPDDGGSFGQYWSEKIEELSTYPKLASEKKIKELSKGSRDIYKVSINSYGGRSIECYYSVPRQKGRYKAVVRLVNLSDSLTFEKLGRQLASDTLSDRIILAAQVGESIDVVRLIDFLQEKEEVLLGNIFAEGCGKAAARAMIASAIDKRIAAVALFAPVSEYADLDTPLYGNLYVAAENIDKPVLFGVDMDGAIADPSENFALYNRLKCEKSYYIFPDKERLLLWDSLKRNFFDKNTR</sequence>
<reference evidence="2" key="2">
    <citation type="journal article" date="2021" name="PeerJ">
        <title>Extensive microbial diversity within the chicken gut microbiome revealed by metagenomics and culture.</title>
        <authorList>
            <person name="Gilroy R."/>
            <person name="Ravi A."/>
            <person name="Getino M."/>
            <person name="Pursley I."/>
            <person name="Horton D.L."/>
            <person name="Alikhan N.F."/>
            <person name="Baker D."/>
            <person name="Gharbi K."/>
            <person name="Hall N."/>
            <person name="Watson M."/>
            <person name="Adriaenssens E.M."/>
            <person name="Foster-Nyarko E."/>
            <person name="Jarju S."/>
            <person name="Secka A."/>
            <person name="Antonio M."/>
            <person name="Oren A."/>
            <person name="Chaudhuri R.R."/>
            <person name="La Ragione R."/>
            <person name="Hildebrand F."/>
            <person name="Pallen M.J."/>
        </authorList>
    </citation>
    <scope>NUCLEOTIDE SEQUENCE</scope>
    <source>
        <strain evidence="2">15467</strain>
    </source>
</reference>
<dbReference type="EMBL" id="JADINB010000064">
    <property type="protein sequence ID" value="MBO8428831.1"/>
    <property type="molecule type" value="Genomic_DNA"/>
</dbReference>
<accession>A0A9D9DKE2</accession>
<dbReference type="InterPro" id="IPR039069">
    <property type="entry name" value="CE7"/>
</dbReference>
<dbReference type="PANTHER" id="PTHR40111">
    <property type="entry name" value="CEPHALOSPORIN-C DEACETYLASE"/>
    <property type="match status" value="1"/>
</dbReference>
<dbReference type="Proteomes" id="UP000823635">
    <property type="component" value="Unassembled WGS sequence"/>
</dbReference>
<protein>
    <submittedName>
        <fullName evidence="2">Acetylxylan esterase</fullName>
    </submittedName>
</protein>
<dbReference type="Gene3D" id="3.40.50.1820">
    <property type="entry name" value="alpha/beta hydrolase"/>
    <property type="match status" value="1"/>
</dbReference>